<name>A0A094YT85_9PROT</name>
<comment type="caution">
    <text evidence="10">The sequence shown here is derived from an EMBL/GenBank/DDBJ whole genome shotgun (WGS) entry which is preliminary data.</text>
</comment>
<dbReference type="Gene3D" id="1.10.3290.10">
    <property type="entry name" value="Fido-like domain"/>
    <property type="match status" value="1"/>
</dbReference>
<evidence type="ECO:0000256" key="3">
    <source>
        <dbReference type="ARBA" id="ARBA00022741"/>
    </source>
</evidence>
<keyword evidence="3" id="KW-0547">Nucleotide-binding</keyword>
<keyword evidence="2" id="KW-0548">Nucleotidyltransferase</keyword>
<protein>
    <recommendedName>
        <fullName evidence="5">protein adenylyltransferase</fullName>
        <ecNumber evidence="5">2.7.7.108</ecNumber>
    </recommendedName>
</protein>
<dbReference type="STRING" id="104102.AtDm6_1555"/>
<dbReference type="EC" id="2.7.7.108" evidence="5"/>
<gene>
    <name evidence="10" type="ORF">AtDm6_1555</name>
</gene>
<proteinExistence type="predicted"/>
<dbReference type="SUPFAM" id="SSF140931">
    <property type="entry name" value="Fic-like"/>
    <property type="match status" value="1"/>
</dbReference>
<dbReference type="GO" id="GO:0005524">
    <property type="term" value="F:ATP binding"/>
    <property type="evidence" value="ECO:0007669"/>
    <property type="project" value="UniProtKB-KW"/>
</dbReference>
<feature type="region of interest" description="Disordered" evidence="8">
    <location>
        <begin position="304"/>
        <end position="348"/>
    </location>
</feature>
<dbReference type="InterPro" id="IPR003812">
    <property type="entry name" value="Fido"/>
</dbReference>
<evidence type="ECO:0000256" key="7">
    <source>
        <dbReference type="ARBA" id="ARBA00048696"/>
    </source>
</evidence>
<feature type="domain" description="Fido" evidence="9">
    <location>
        <begin position="48"/>
        <end position="189"/>
    </location>
</feature>
<dbReference type="GO" id="GO:0070733">
    <property type="term" value="F:AMPylase activity"/>
    <property type="evidence" value="ECO:0007669"/>
    <property type="project" value="UniProtKB-EC"/>
</dbReference>
<dbReference type="InterPro" id="IPR036597">
    <property type="entry name" value="Fido-like_dom_sf"/>
</dbReference>
<comment type="catalytic activity">
    <reaction evidence="7">
        <text>L-tyrosyl-[protein] + ATP = O-(5'-adenylyl)-L-tyrosyl-[protein] + diphosphate</text>
        <dbReference type="Rhea" id="RHEA:54288"/>
        <dbReference type="Rhea" id="RHEA-COMP:10136"/>
        <dbReference type="Rhea" id="RHEA-COMP:13846"/>
        <dbReference type="ChEBI" id="CHEBI:30616"/>
        <dbReference type="ChEBI" id="CHEBI:33019"/>
        <dbReference type="ChEBI" id="CHEBI:46858"/>
        <dbReference type="ChEBI" id="CHEBI:83624"/>
        <dbReference type="EC" id="2.7.7.108"/>
    </reaction>
</comment>
<evidence type="ECO:0000256" key="2">
    <source>
        <dbReference type="ARBA" id="ARBA00022695"/>
    </source>
</evidence>
<evidence type="ECO:0000259" key="9">
    <source>
        <dbReference type="PROSITE" id="PS51459"/>
    </source>
</evidence>
<dbReference type="PROSITE" id="PS51459">
    <property type="entry name" value="FIDO"/>
    <property type="match status" value="1"/>
</dbReference>
<evidence type="ECO:0000256" key="5">
    <source>
        <dbReference type="ARBA" id="ARBA00034531"/>
    </source>
</evidence>
<feature type="compositionally biased region" description="Polar residues" evidence="8">
    <location>
        <begin position="309"/>
        <end position="327"/>
    </location>
</feature>
<keyword evidence="11" id="KW-1185">Reference proteome</keyword>
<dbReference type="PANTHER" id="PTHR39560">
    <property type="entry name" value="PROTEIN ADENYLYLTRANSFERASE FIC-RELATED"/>
    <property type="match status" value="1"/>
</dbReference>
<dbReference type="Proteomes" id="UP000029448">
    <property type="component" value="Unassembled WGS sequence"/>
</dbReference>
<dbReference type="EMBL" id="JOKM01000055">
    <property type="protein sequence ID" value="KGB23839.1"/>
    <property type="molecule type" value="Genomic_DNA"/>
</dbReference>
<evidence type="ECO:0000256" key="6">
    <source>
        <dbReference type="ARBA" id="ARBA00047939"/>
    </source>
</evidence>
<keyword evidence="1" id="KW-0808">Transferase</keyword>
<reference evidence="10 11" key="1">
    <citation type="submission" date="2014-06" db="EMBL/GenBank/DDBJ databases">
        <title>Functional and comparative genomic analyses of the Drosophila gut microbiota identify candidate symbiosis factors.</title>
        <authorList>
            <person name="Newell P.D."/>
            <person name="Chaston J.M."/>
            <person name="Douglas A.E."/>
        </authorList>
    </citation>
    <scope>NUCLEOTIDE SEQUENCE [LARGE SCALE GENOMIC DNA]</scope>
    <source>
        <strain evidence="10 11">DmCS_006</strain>
    </source>
</reference>
<evidence type="ECO:0000256" key="8">
    <source>
        <dbReference type="SAM" id="MobiDB-lite"/>
    </source>
</evidence>
<comment type="catalytic activity">
    <reaction evidence="6">
        <text>L-threonyl-[protein] + ATP = 3-O-(5'-adenylyl)-L-threonyl-[protein] + diphosphate</text>
        <dbReference type="Rhea" id="RHEA:54292"/>
        <dbReference type="Rhea" id="RHEA-COMP:11060"/>
        <dbReference type="Rhea" id="RHEA-COMP:13847"/>
        <dbReference type="ChEBI" id="CHEBI:30013"/>
        <dbReference type="ChEBI" id="CHEBI:30616"/>
        <dbReference type="ChEBI" id="CHEBI:33019"/>
        <dbReference type="ChEBI" id="CHEBI:138113"/>
        <dbReference type="EC" id="2.7.7.108"/>
    </reaction>
</comment>
<keyword evidence="4" id="KW-0067">ATP-binding</keyword>
<evidence type="ECO:0000256" key="1">
    <source>
        <dbReference type="ARBA" id="ARBA00022679"/>
    </source>
</evidence>
<dbReference type="PATRIC" id="fig|104102.7.peg.1536"/>
<dbReference type="RefSeq" id="WP_035379633.1">
    <property type="nucleotide sequence ID" value="NZ_JACAOJ010000039.1"/>
</dbReference>
<organism evidence="10 11">
    <name type="scientific">Acetobacter tropicalis</name>
    <dbReference type="NCBI Taxonomy" id="104102"/>
    <lineage>
        <taxon>Bacteria</taxon>
        <taxon>Pseudomonadati</taxon>
        <taxon>Pseudomonadota</taxon>
        <taxon>Alphaproteobacteria</taxon>
        <taxon>Acetobacterales</taxon>
        <taxon>Acetobacteraceae</taxon>
        <taxon>Acetobacter</taxon>
    </lineage>
</organism>
<evidence type="ECO:0000256" key="4">
    <source>
        <dbReference type="ARBA" id="ARBA00022840"/>
    </source>
</evidence>
<dbReference type="GO" id="GO:0051302">
    <property type="term" value="P:regulation of cell division"/>
    <property type="evidence" value="ECO:0007669"/>
    <property type="project" value="TreeGrafter"/>
</dbReference>
<evidence type="ECO:0000313" key="10">
    <source>
        <dbReference type="EMBL" id="KGB23839.1"/>
    </source>
</evidence>
<dbReference type="AlphaFoldDB" id="A0A094YT85"/>
<evidence type="ECO:0000313" key="11">
    <source>
        <dbReference type="Proteomes" id="UP000029448"/>
    </source>
</evidence>
<sequence length="348" mass="38557">MMPVTDPYLYPGTDVLMNKKGYQNAERLRIFETTRYLSRAITMPTDTNSTSALKDLHHHLFQDVYDWAGQYRTCDLAVDGRKGLHPDRISQSVQGAFQNLKANNGLRDLSSDRFARGAATHIAALDKILPFRQGNQQVTLLHLSHLARNAGHNFDLSQLDHDQWNRARGKAAVNDERLMMHAIATLFKSGRTMTPDQARREALSLRDPARQELQSGIDAATRTLNAGQADSATLKELRGLRGELKALESDTQVGAVLRHIDQAQKAGIEKMTVLPGRDGSARDAIYAIGRAAVRSLDLQDDQRAVQGMSAEQTRSPASWFNRASQKLSAPEETPPQPNSPKSRGPQFG</sequence>
<dbReference type="Pfam" id="PF02661">
    <property type="entry name" value="Fic"/>
    <property type="match status" value="1"/>
</dbReference>
<accession>A0A094YT85</accession>
<dbReference type="PANTHER" id="PTHR39560:SF1">
    <property type="entry name" value="PROTEIN ADENYLYLTRANSFERASE FIC-RELATED"/>
    <property type="match status" value="1"/>
</dbReference>